<dbReference type="PROSITE" id="PS00133">
    <property type="entry name" value="CARBOXYPEPT_ZN_2"/>
    <property type="match status" value="1"/>
</dbReference>
<evidence type="ECO:0000256" key="8">
    <source>
        <dbReference type="ARBA" id="ARBA00022833"/>
    </source>
</evidence>
<evidence type="ECO:0000256" key="10">
    <source>
        <dbReference type="ARBA" id="ARBA00050859"/>
    </source>
</evidence>
<comment type="catalytic activity">
    <reaction evidence="10">
        <text>Releases a C-terminal residue, which may be hydrophobic or positively charged.</text>
        <dbReference type="EC" id="3.4.17.18"/>
    </reaction>
</comment>
<keyword evidence="6" id="KW-0732">Signal</keyword>
<organism evidence="14 15">
    <name type="scientific">candidate division WOR-3 bacterium</name>
    <dbReference type="NCBI Taxonomy" id="2052148"/>
    <lineage>
        <taxon>Bacteria</taxon>
        <taxon>Bacteria division WOR-3</taxon>
    </lineage>
</organism>
<protein>
    <recommendedName>
        <fullName evidence="11">carboxypeptidase T</fullName>
        <ecNumber evidence="11">3.4.17.18</ecNumber>
    </recommendedName>
</protein>
<dbReference type="PANTHER" id="PTHR11705:SF143">
    <property type="entry name" value="SLL0236 PROTEIN"/>
    <property type="match status" value="1"/>
</dbReference>
<evidence type="ECO:0000256" key="2">
    <source>
        <dbReference type="ARBA" id="ARBA00005988"/>
    </source>
</evidence>
<dbReference type="NCBIfam" id="TIGR04183">
    <property type="entry name" value="Por_Secre_tail"/>
    <property type="match status" value="1"/>
</dbReference>
<evidence type="ECO:0000256" key="3">
    <source>
        <dbReference type="ARBA" id="ARBA00022645"/>
    </source>
</evidence>
<evidence type="ECO:0000256" key="4">
    <source>
        <dbReference type="ARBA" id="ARBA00022670"/>
    </source>
</evidence>
<gene>
    <name evidence="14" type="ORF">DRP53_01345</name>
</gene>
<dbReference type="SUPFAM" id="SSF49265">
    <property type="entry name" value="Fibronectin type III"/>
    <property type="match status" value="1"/>
</dbReference>
<feature type="active site" description="Proton donor/acceptor" evidence="12">
    <location>
        <position position="361"/>
    </location>
</feature>
<name>A0A660SN39_UNCW3</name>
<evidence type="ECO:0000256" key="1">
    <source>
        <dbReference type="ARBA" id="ARBA00001947"/>
    </source>
</evidence>
<keyword evidence="9" id="KW-0482">Metalloprotease</keyword>
<dbReference type="GO" id="GO:0004181">
    <property type="term" value="F:metallocarboxypeptidase activity"/>
    <property type="evidence" value="ECO:0007669"/>
    <property type="project" value="InterPro"/>
</dbReference>
<dbReference type="Proteomes" id="UP000268469">
    <property type="component" value="Unassembled WGS sequence"/>
</dbReference>
<sequence length="722" mass="82507">MRLLIVALIIPTLWGEMLVRSYVSDLGILKSVLGKGNLDLASGRRGEYYDLVLYPHQYHRLRTAGIKTKVLIPDLVAEKEKYRRGYHSYSEVVQILRNHAANHPDICRLDSLGKSYQGRWIYCLKISDNPEVEDPTEPDILFDALHHSREWATIEVVLFYADTLLSGYNVDPVITDLINNNEIWLVPIVNVDGYVYDYPSQNWWRKTREPFGGAIGTDANRNYPGVCGPDKVDAWGYIPRNASVTHRPSSQVFCGAYGLSADCDEALANLIRSHNFIVHITYHSYAEEILWPWAHKTPHSTPDATLYQQLANTMASKIQKLSGGNYDPTQFMYPLSGSTDGWAYGYNHYIGGEKCLSYTIEVGTTFYQPTSDLPKLVRENWDGALFLARMADSIRTHVTTEVPPAKIAPMDTIHTPNYFIYWSPESDEYNHPDYWQLDELEDYSEKTDDLESGTDLWILDGFSLSTSRYHSPSHSLYSGRSNNISNYAQTKYPYLVKPGDRLRFWCWYSLESNYDVAVAEVSPNNREWFSLGERLTGSSGGWVEKSYSLAKWEGKWIYIRFRCMTDDNTLNEGFYVDDISPVPEFGSVTTISSSIPDTFYQITNQTNGHYYYRVRGHNNRGWGRFSQLEDCEVLLGVVEGRSSVRYGYEVIRSPSAQPSIRFTIPAGELARIRVCDVLGRKVGEASFSQSTLYRLANLPTGIYFIEIEHDQEVNREKVVVVR</sequence>
<dbReference type="Pfam" id="PF20773">
    <property type="entry name" value="InhA-like_MAM"/>
    <property type="match status" value="1"/>
</dbReference>
<evidence type="ECO:0000256" key="7">
    <source>
        <dbReference type="ARBA" id="ARBA00022801"/>
    </source>
</evidence>
<accession>A0A660SN39</accession>
<dbReference type="FunFam" id="3.40.630.10:FF:000084">
    <property type="entry name" value="Carboxypeptidase B2"/>
    <property type="match status" value="1"/>
</dbReference>
<dbReference type="EMBL" id="QNBE01000007">
    <property type="protein sequence ID" value="RKX71526.1"/>
    <property type="molecule type" value="Genomic_DNA"/>
</dbReference>
<reference evidence="14 15" key="1">
    <citation type="submission" date="2018-06" db="EMBL/GenBank/DDBJ databases">
        <title>Extensive metabolic versatility and redundancy in microbially diverse, dynamic hydrothermal sediments.</title>
        <authorList>
            <person name="Dombrowski N."/>
            <person name="Teske A."/>
            <person name="Baker B.J."/>
        </authorList>
    </citation>
    <scope>NUCLEOTIDE SEQUENCE [LARGE SCALE GENOMIC DNA]</scope>
    <source>
        <strain evidence="14">B36_G15</strain>
    </source>
</reference>
<dbReference type="InterPro" id="IPR000834">
    <property type="entry name" value="Peptidase_M14"/>
</dbReference>
<comment type="cofactor">
    <cofactor evidence="1">
        <name>Zn(2+)</name>
        <dbReference type="ChEBI" id="CHEBI:29105"/>
    </cofactor>
</comment>
<dbReference type="Pfam" id="PF00246">
    <property type="entry name" value="Peptidase_M14"/>
    <property type="match status" value="1"/>
</dbReference>
<keyword evidence="8" id="KW-0862">Zinc</keyword>
<keyword evidence="3" id="KW-0121">Carboxypeptidase</keyword>
<dbReference type="InterPro" id="IPR036116">
    <property type="entry name" value="FN3_sf"/>
</dbReference>
<dbReference type="SUPFAM" id="SSF53187">
    <property type="entry name" value="Zn-dependent exopeptidases"/>
    <property type="match status" value="1"/>
</dbReference>
<keyword evidence="5" id="KW-0479">Metal-binding</keyword>
<dbReference type="PROSITE" id="PS52035">
    <property type="entry name" value="PEPTIDASE_M14"/>
    <property type="match status" value="1"/>
</dbReference>
<dbReference type="SMART" id="SM00631">
    <property type="entry name" value="Zn_pept"/>
    <property type="match status" value="1"/>
</dbReference>
<dbReference type="EC" id="3.4.17.18" evidence="11"/>
<evidence type="ECO:0000256" key="6">
    <source>
        <dbReference type="ARBA" id="ARBA00022729"/>
    </source>
</evidence>
<dbReference type="CDD" id="cd03859">
    <property type="entry name" value="M14_CPT"/>
    <property type="match status" value="1"/>
</dbReference>
<evidence type="ECO:0000256" key="5">
    <source>
        <dbReference type="ARBA" id="ARBA00022723"/>
    </source>
</evidence>
<comment type="caution">
    <text evidence="14">The sequence shown here is derived from an EMBL/GenBank/DDBJ whole genome shotgun (WGS) entry which is preliminary data.</text>
</comment>
<dbReference type="PANTHER" id="PTHR11705">
    <property type="entry name" value="PROTEASE FAMILY M14 CARBOXYPEPTIDASE A,B"/>
    <property type="match status" value="1"/>
</dbReference>
<keyword evidence="7" id="KW-0378">Hydrolase</keyword>
<dbReference type="AlphaFoldDB" id="A0A660SN39"/>
<dbReference type="InterPro" id="IPR026444">
    <property type="entry name" value="Secre_tail"/>
</dbReference>
<dbReference type="Gene3D" id="2.60.120.260">
    <property type="entry name" value="Galactose-binding domain-like"/>
    <property type="match status" value="1"/>
</dbReference>
<dbReference type="InterPro" id="IPR057247">
    <property type="entry name" value="CARBOXYPEPT_ZN_2"/>
</dbReference>
<feature type="domain" description="Peptidase M14" evidence="13">
    <location>
        <begin position="85"/>
        <end position="391"/>
    </location>
</feature>
<dbReference type="GO" id="GO:0008270">
    <property type="term" value="F:zinc ion binding"/>
    <property type="evidence" value="ECO:0007669"/>
    <property type="project" value="InterPro"/>
</dbReference>
<dbReference type="GO" id="GO:0005615">
    <property type="term" value="C:extracellular space"/>
    <property type="evidence" value="ECO:0007669"/>
    <property type="project" value="TreeGrafter"/>
</dbReference>
<dbReference type="PRINTS" id="PR00765">
    <property type="entry name" value="CRBOXYPTASEA"/>
</dbReference>
<evidence type="ECO:0000313" key="14">
    <source>
        <dbReference type="EMBL" id="RKX71526.1"/>
    </source>
</evidence>
<evidence type="ECO:0000256" key="9">
    <source>
        <dbReference type="ARBA" id="ARBA00023049"/>
    </source>
</evidence>
<comment type="similarity">
    <text evidence="2 12">Belongs to the peptidase M14 family.</text>
</comment>
<dbReference type="GO" id="GO:0006508">
    <property type="term" value="P:proteolysis"/>
    <property type="evidence" value="ECO:0007669"/>
    <property type="project" value="UniProtKB-KW"/>
</dbReference>
<evidence type="ECO:0000259" key="13">
    <source>
        <dbReference type="PROSITE" id="PS52035"/>
    </source>
</evidence>
<keyword evidence="4" id="KW-0645">Protease</keyword>
<dbReference type="Gene3D" id="3.40.630.10">
    <property type="entry name" value="Zn peptidases"/>
    <property type="match status" value="1"/>
</dbReference>
<evidence type="ECO:0000313" key="15">
    <source>
        <dbReference type="Proteomes" id="UP000268469"/>
    </source>
</evidence>
<dbReference type="InterPro" id="IPR033810">
    <property type="entry name" value="Carboxypeptidase_T"/>
</dbReference>
<evidence type="ECO:0000256" key="11">
    <source>
        <dbReference type="ARBA" id="ARBA00066554"/>
    </source>
</evidence>
<evidence type="ECO:0000256" key="12">
    <source>
        <dbReference type="PROSITE-ProRule" id="PRU01379"/>
    </source>
</evidence>
<proteinExistence type="inferred from homology"/>